<gene>
    <name evidence="2" type="ORF">ABID41_000913</name>
</gene>
<keyword evidence="1" id="KW-0472">Membrane</keyword>
<dbReference type="Pfam" id="PF09898">
    <property type="entry name" value="DUF2125"/>
    <property type="match status" value="1"/>
</dbReference>
<organism evidence="2 3">
    <name type="scientific">Phenylobacterium koreense</name>
    <dbReference type="NCBI Taxonomy" id="266125"/>
    <lineage>
        <taxon>Bacteria</taxon>
        <taxon>Pseudomonadati</taxon>
        <taxon>Pseudomonadota</taxon>
        <taxon>Alphaproteobacteria</taxon>
        <taxon>Caulobacterales</taxon>
        <taxon>Caulobacteraceae</taxon>
        <taxon>Phenylobacterium</taxon>
    </lineage>
</organism>
<dbReference type="Proteomes" id="UP001549110">
    <property type="component" value="Unassembled WGS sequence"/>
</dbReference>
<keyword evidence="1" id="KW-1133">Transmembrane helix</keyword>
<dbReference type="InterPro" id="IPR018666">
    <property type="entry name" value="DUF2125"/>
</dbReference>
<comment type="caution">
    <text evidence="2">The sequence shown here is derived from an EMBL/GenBank/DDBJ whole genome shotgun (WGS) entry which is preliminary data.</text>
</comment>
<keyword evidence="3" id="KW-1185">Reference proteome</keyword>
<evidence type="ECO:0000313" key="2">
    <source>
        <dbReference type="EMBL" id="MET3525818.1"/>
    </source>
</evidence>
<evidence type="ECO:0008006" key="4">
    <source>
        <dbReference type="Google" id="ProtNLM"/>
    </source>
</evidence>
<evidence type="ECO:0000256" key="1">
    <source>
        <dbReference type="SAM" id="Phobius"/>
    </source>
</evidence>
<reference evidence="2 3" key="1">
    <citation type="submission" date="2024-06" db="EMBL/GenBank/DDBJ databases">
        <title>Genomic Encyclopedia of Type Strains, Phase IV (KMG-IV): sequencing the most valuable type-strain genomes for metagenomic binning, comparative biology and taxonomic classification.</title>
        <authorList>
            <person name="Goeker M."/>
        </authorList>
    </citation>
    <scope>NUCLEOTIDE SEQUENCE [LARGE SCALE GENOMIC DNA]</scope>
    <source>
        <strain evidence="2 3">DSM 17809</strain>
    </source>
</reference>
<dbReference type="RefSeq" id="WP_354297225.1">
    <property type="nucleotide sequence ID" value="NZ_JBEPLU010000001.1"/>
</dbReference>
<accession>A0ABV2EFK5</accession>
<protein>
    <recommendedName>
        <fullName evidence="4">DUF2125 domain-containing protein</fullName>
    </recommendedName>
</protein>
<proteinExistence type="predicted"/>
<sequence>MARRDNSAPPAYRVPDPVHDRKPGRWGLYIPFIIAAVVVIAWTGLWFYARGEAERRMDATADKLRAAGFEVTWAERRINGYPFRLNVALTDARIREPSGWSLAAPKLEGQAYMHGLTDWVLATQEGLVFTRPIGGPVAVKGEVIHASLFHLDKPLPNLSFEGTKLTFAPATGAQPFALTAADKVEFHFRPGPDDQAAMMLKVDAGQARLSGLFARMADGKPISIVWDALLSKVSAFRGADWPEAVRAWTTAGGRMTVRNAGVTAGEAVIGAQSGTLSVGYDGRLNGSLDVSLRQAPKTIGAMAETGVIKPEAAAAASAVAAARQGEGDVARANITFQAGQTTLGPVAIGPSPKVY</sequence>
<evidence type="ECO:0000313" key="3">
    <source>
        <dbReference type="Proteomes" id="UP001549110"/>
    </source>
</evidence>
<dbReference type="EMBL" id="JBEPLU010000001">
    <property type="protein sequence ID" value="MET3525818.1"/>
    <property type="molecule type" value="Genomic_DNA"/>
</dbReference>
<name>A0ABV2EFK5_9CAUL</name>
<feature type="transmembrane region" description="Helical" evidence="1">
    <location>
        <begin position="26"/>
        <end position="48"/>
    </location>
</feature>
<keyword evidence="1" id="KW-0812">Transmembrane</keyword>